<reference evidence="2 3" key="1">
    <citation type="journal article" date="2018" name="Int. J. Syst. Evol. Microbiol.">
        <title>Rubneribacter badeniensis gen. nov., sp. nov. and Enteroscipio rubneri gen. nov., sp. nov., new members of the Eggerthellaceae isolated from human faeces.</title>
        <authorList>
            <person name="Danylec N."/>
            <person name="Gobl A."/>
            <person name="Stoll D.A."/>
            <person name="Hetzer B."/>
            <person name="Kulling S.E."/>
            <person name="Huch M."/>
        </authorList>
    </citation>
    <scope>NUCLEOTIDE SEQUENCE [LARGE SCALE GENOMIC DNA]</scope>
    <source>
        <strain evidence="2 3">ResAG-85</strain>
    </source>
</reference>
<name>A0A2K2U756_9ACTN</name>
<sequence length="92" mass="10269">MCYSDRGASSQQGLFSVRFGIVDRKEVGRVIRLFDVLSFLFDVPDSKEVKKMGEDMRAAHEKGDGRRMIIVALTALMSFALSILGVIILVFL</sequence>
<dbReference type="Proteomes" id="UP000236488">
    <property type="component" value="Unassembled WGS sequence"/>
</dbReference>
<gene>
    <name evidence="2" type="ORF">C2L80_03425</name>
</gene>
<protein>
    <submittedName>
        <fullName evidence="2">Uncharacterized protein</fullName>
    </submittedName>
</protein>
<accession>A0A2K2U756</accession>
<keyword evidence="1" id="KW-0812">Transmembrane</keyword>
<evidence type="ECO:0000313" key="2">
    <source>
        <dbReference type="EMBL" id="PNV66010.1"/>
    </source>
</evidence>
<keyword evidence="1" id="KW-1133">Transmembrane helix</keyword>
<comment type="caution">
    <text evidence="2">The sequence shown here is derived from an EMBL/GenBank/DDBJ whole genome shotgun (WGS) entry which is preliminary data.</text>
</comment>
<evidence type="ECO:0000313" key="3">
    <source>
        <dbReference type="Proteomes" id="UP000236488"/>
    </source>
</evidence>
<keyword evidence="3" id="KW-1185">Reference proteome</keyword>
<proteinExistence type="predicted"/>
<feature type="transmembrane region" description="Helical" evidence="1">
    <location>
        <begin position="69"/>
        <end position="91"/>
    </location>
</feature>
<dbReference type="EMBL" id="PPEL01000010">
    <property type="protein sequence ID" value="PNV66010.1"/>
    <property type="molecule type" value="Genomic_DNA"/>
</dbReference>
<keyword evidence="1" id="KW-0472">Membrane</keyword>
<dbReference type="AlphaFoldDB" id="A0A2K2U756"/>
<organism evidence="2 3">
    <name type="scientific">Rubneribacter badeniensis</name>
    <dbReference type="NCBI Taxonomy" id="2070688"/>
    <lineage>
        <taxon>Bacteria</taxon>
        <taxon>Bacillati</taxon>
        <taxon>Actinomycetota</taxon>
        <taxon>Coriobacteriia</taxon>
        <taxon>Eggerthellales</taxon>
        <taxon>Eggerthellaceae</taxon>
        <taxon>Rubneribacter</taxon>
    </lineage>
</organism>
<evidence type="ECO:0000256" key="1">
    <source>
        <dbReference type="SAM" id="Phobius"/>
    </source>
</evidence>